<dbReference type="KEGG" id="mtun:MTUNDRAET4_3687"/>
<dbReference type="RefSeq" id="WP_134491342.1">
    <property type="nucleotide sequence ID" value="NZ_CP139089.1"/>
</dbReference>
<gene>
    <name evidence="1" type="ORF">MTUNDRAET4_3687</name>
</gene>
<evidence type="ECO:0000313" key="1">
    <source>
        <dbReference type="EMBL" id="VFU10574.1"/>
    </source>
</evidence>
<accession>A0A4U8Z4Z7</accession>
<reference evidence="1 2" key="1">
    <citation type="submission" date="2019-03" db="EMBL/GenBank/DDBJ databases">
        <authorList>
            <person name="Kox A.R. M."/>
        </authorList>
    </citation>
    <scope>NUCLEOTIDE SEQUENCE [LARGE SCALE GENOMIC DNA]</scope>
    <source>
        <strain evidence="1">MTUNDRAET4 annotated genome</strain>
    </source>
</reference>
<sequence>MSLASQRLIVPITARDKELVERKAAKAGKISTAEFVRRAALAYEPADEEALAELRALVDGFADIHAATLAQLDRTEAALDAALAHFGRAVK</sequence>
<dbReference type="Pfam" id="PF21983">
    <property type="entry name" value="NikA-like"/>
    <property type="match status" value="1"/>
</dbReference>
<dbReference type="InterPro" id="IPR053842">
    <property type="entry name" value="NikA-like"/>
</dbReference>
<proteinExistence type="predicted"/>
<evidence type="ECO:0000313" key="2">
    <source>
        <dbReference type="Proteomes" id="UP000294360"/>
    </source>
</evidence>
<dbReference type="Proteomes" id="UP000294360">
    <property type="component" value="Chromosome"/>
</dbReference>
<protein>
    <submittedName>
        <fullName evidence="1">Uncharacterized protein</fullName>
    </submittedName>
</protein>
<dbReference type="EMBL" id="LR536450">
    <property type="protein sequence ID" value="VFU10574.1"/>
    <property type="molecule type" value="Genomic_DNA"/>
</dbReference>
<name>A0A4U8Z4Z7_METTU</name>
<dbReference type="OrthoDB" id="8454337at2"/>
<dbReference type="AlphaFoldDB" id="A0A4U8Z4Z7"/>
<organism evidence="1 2">
    <name type="scientific">Methylocella tundrae</name>
    <dbReference type="NCBI Taxonomy" id="227605"/>
    <lineage>
        <taxon>Bacteria</taxon>
        <taxon>Pseudomonadati</taxon>
        <taxon>Pseudomonadota</taxon>
        <taxon>Alphaproteobacteria</taxon>
        <taxon>Hyphomicrobiales</taxon>
        <taxon>Beijerinckiaceae</taxon>
        <taxon>Methylocella</taxon>
    </lineage>
</organism>